<evidence type="ECO:0000256" key="2">
    <source>
        <dbReference type="ARBA" id="ARBA00022723"/>
    </source>
</evidence>
<dbReference type="PANTHER" id="PTHR36923">
    <property type="entry name" value="FERREDOXIN"/>
    <property type="match status" value="1"/>
</dbReference>
<keyword evidence="3 6" id="KW-0249">Electron transport</keyword>
<evidence type="ECO:0000256" key="1">
    <source>
        <dbReference type="ARBA" id="ARBA00022448"/>
    </source>
</evidence>
<dbReference type="PANTHER" id="PTHR36923:SF3">
    <property type="entry name" value="FERREDOXIN"/>
    <property type="match status" value="1"/>
</dbReference>
<keyword evidence="1 6" id="KW-0813">Transport</keyword>
<accession>A0A1G2JPQ2</accession>
<organism evidence="8 9">
    <name type="scientific">Candidatus Staskawiczbacteria bacterium RIFOXYD1_FULL_32_13</name>
    <dbReference type="NCBI Taxonomy" id="1802234"/>
    <lineage>
        <taxon>Bacteria</taxon>
        <taxon>Candidatus Staskawicziibacteriota</taxon>
    </lineage>
</organism>
<dbReference type="GO" id="GO:0005506">
    <property type="term" value="F:iron ion binding"/>
    <property type="evidence" value="ECO:0007669"/>
    <property type="project" value="UniProtKB-UniRule"/>
</dbReference>
<dbReference type="Proteomes" id="UP000178935">
    <property type="component" value="Unassembled WGS sequence"/>
</dbReference>
<comment type="function">
    <text evidence="6">Ferredoxins are iron-sulfur proteins that transfer electrons in a wide variety of metabolic reactions.</text>
</comment>
<dbReference type="PROSITE" id="PS51379">
    <property type="entry name" value="4FE4S_FER_2"/>
    <property type="match status" value="1"/>
</dbReference>
<evidence type="ECO:0000256" key="5">
    <source>
        <dbReference type="ARBA" id="ARBA00023014"/>
    </source>
</evidence>
<gene>
    <name evidence="8" type="ORF">A2561_05460</name>
</gene>
<evidence type="ECO:0000256" key="4">
    <source>
        <dbReference type="ARBA" id="ARBA00023004"/>
    </source>
</evidence>
<proteinExistence type="predicted"/>
<keyword evidence="5 6" id="KW-0411">Iron-sulfur</keyword>
<dbReference type="InterPro" id="IPR001080">
    <property type="entry name" value="3Fe4S_ferredoxin"/>
</dbReference>
<comment type="caution">
    <text evidence="8">The sequence shown here is derived from an EMBL/GenBank/DDBJ whole genome shotgun (WGS) entry which is preliminary data.</text>
</comment>
<evidence type="ECO:0000256" key="3">
    <source>
        <dbReference type="ARBA" id="ARBA00022982"/>
    </source>
</evidence>
<dbReference type="SUPFAM" id="SSF54862">
    <property type="entry name" value="4Fe-4S ferredoxins"/>
    <property type="match status" value="1"/>
</dbReference>
<evidence type="ECO:0000313" key="9">
    <source>
        <dbReference type="Proteomes" id="UP000178935"/>
    </source>
</evidence>
<dbReference type="EMBL" id="MHPU01000012">
    <property type="protein sequence ID" value="OGZ89062.1"/>
    <property type="molecule type" value="Genomic_DNA"/>
</dbReference>
<feature type="domain" description="4Fe-4S ferredoxin-type" evidence="7">
    <location>
        <begin position="2"/>
        <end position="30"/>
    </location>
</feature>
<keyword evidence="4 6" id="KW-0408">Iron</keyword>
<dbReference type="PRINTS" id="PR00352">
    <property type="entry name" value="3FE4SFRDOXIN"/>
</dbReference>
<dbReference type="GO" id="GO:0051536">
    <property type="term" value="F:iron-sulfur cluster binding"/>
    <property type="evidence" value="ECO:0007669"/>
    <property type="project" value="UniProtKB-KW"/>
</dbReference>
<sequence length="72" mass="7779">MAKIIVEHEKCIGCGSCAAVCSKYFEMAEDGKSHIKESVKNSQGNDELETNNIDCAQTAAEACPVQCIIIEK</sequence>
<protein>
    <recommendedName>
        <fullName evidence="6">Ferredoxin</fullName>
    </recommendedName>
</protein>
<evidence type="ECO:0000313" key="8">
    <source>
        <dbReference type="EMBL" id="OGZ89062.1"/>
    </source>
</evidence>
<dbReference type="Gene3D" id="3.30.70.20">
    <property type="match status" value="1"/>
</dbReference>
<dbReference type="Pfam" id="PF13459">
    <property type="entry name" value="Fer4_15"/>
    <property type="match status" value="1"/>
</dbReference>
<evidence type="ECO:0000259" key="7">
    <source>
        <dbReference type="PROSITE" id="PS51379"/>
    </source>
</evidence>
<dbReference type="AlphaFoldDB" id="A0A1G2JPQ2"/>
<dbReference type="InterPro" id="IPR051269">
    <property type="entry name" value="Fe-S_cluster_ET"/>
</dbReference>
<name>A0A1G2JPQ2_9BACT</name>
<dbReference type="InterPro" id="IPR017896">
    <property type="entry name" value="4Fe4S_Fe-S-bd"/>
</dbReference>
<reference evidence="8 9" key="1">
    <citation type="journal article" date="2016" name="Nat. Commun.">
        <title>Thousands of microbial genomes shed light on interconnected biogeochemical processes in an aquifer system.</title>
        <authorList>
            <person name="Anantharaman K."/>
            <person name="Brown C.T."/>
            <person name="Hug L.A."/>
            <person name="Sharon I."/>
            <person name="Castelle C.J."/>
            <person name="Probst A.J."/>
            <person name="Thomas B.C."/>
            <person name="Singh A."/>
            <person name="Wilkins M.J."/>
            <person name="Karaoz U."/>
            <person name="Brodie E.L."/>
            <person name="Williams K.H."/>
            <person name="Hubbard S.S."/>
            <person name="Banfield J.F."/>
        </authorList>
    </citation>
    <scope>NUCLEOTIDE SEQUENCE [LARGE SCALE GENOMIC DNA]</scope>
</reference>
<keyword evidence="2 6" id="KW-0479">Metal-binding</keyword>
<dbReference type="GO" id="GO:0009055">
    <property type="term" value="F:electron transfer activity"/>
    <property type="evidence" value="ECO:0007669"/>
    <property type="project" value="UniProtKB-UniRule"/>
</dbReference>
<evidence type="ECO:0000256" key="6">
    <source>
        <dbReference type="RuleBase" id="RU368020"/>
    </source>
</evidence>